<protein>
    <submittedName>
        <fullName evidence="3">SHOCT domain-containing protein</fullName>
    </submittedName>
</protein>
<reference evidence="3 4" key="1">
    <citation type="submission" date="2024-03" db="EMBL/GenBank/DDBJ databases">
        <title>Mouse gut bacterial collection (mGBC) of GemPharmatech.</title>
        <authorList>
            <person name="He Y."/>
            <person name="Dong L."/>
            <person name="Wu D."/>
            <person name="Gao X."/>
            <person name="Lin Z."/>
        </authorList>
    </citation>
    <scope>NUCLEOTIDE SEQUENCE [LARGE SCALE GENOMIC DNA]</scope>
    <source>
        <strain evidence="3 4">20-218</strain>
    </source>
</reference>
<dbReference type="RefSeq" id="WP_369918554.1">
    <property type="nucleotide sequence ID" value="NZ_JBCLSQ010000018.1"/>
</dbReference>
<name>A0ABV4D9E5_9LACT</name>
<dbReference type="Proteomes" id="UP001565242">
    <property type="component" value="Unassembled WGS sequence"/>
</dbReference>
<keyword evidence="4" id="KW-1185">Reference proteome</keyword>
<feature type="domain" description="SHOCT" evidence="1">
    <location>
        <begin position="125"/>
        <end position="152"/>
    </location>
</feature>
<dbReference type="InterPro" id="IPR018649">
    <property type="entry name" value="SHOCT"/>
</dbReference>
<dbReference type="Pfam" id="PF09851">
    <property type="entry name" value="SHOCT"/>
    <property type="match status" value="1"/>
</dbReference>
<dbReference type="InterPro" id="IPR027860">
    <property type="entry name" value="DUF4429"/>
</dbReference>
<dbReference type="Pfam" id="PF14472">
    <property type="entry name" value="DUF4429"/>
    <property type="match status" value="1"/>
</dbReference>
<sequence length="154" mass="17058">MTESFEIKRPGKVIVEVTDFGIIISRKGIINAINVGLTGDKTIPFSSIKAVQLKKAGLTNGYIQFSILGGNEQKGGVIAATKDENTIMFSKKYESVAMELKSIVESNINSNLVAPKNKNQKEQLEQIQTLKTLLDSDIITKEEFEQKKKQLLNL</sequence>
<accession>A0ABV4D9E5</accession>
<proteinExistence type="predicted"/>
<evidence type="ECO:0000259" key="1">
    <source>
        <dbReference type="Pfam" id="PF09851"/>
    </source>
</evidence>
<evidence type="ECO:0000259" key="2">
    <source>
        <dbReference type="Pfam" id="PF14472"/>
    </source>
</evidence>
<dbReference type="EMBL" id="JBCLSQ010000018">
    <property type="protein sequence ID" value="MEY8538381.1"/>
    <property type="molecule type" value="Genomic_DNA"/>
</dbReference>
<evidence type="ECO:0000313" key="3">
    <source>
        <dbReference type="EMBL" id="MEY8538381.1"/>
    </source>
</evidence>
<organism evidence="3 4">
    <name type="scientific">Lactococcus muris</name>
    <dbReference type="NCBI Taxonomy" id="2941330"/>
    <lineage>
        <taxon>Bacteria</taxon>
        <taxon>Bacillati</taxon>
        <taxon>Bacillota</taxon>
        <taxon>Bacilli</taxon>
        <taxon>Lactobacillales</taxon>
        <taxon>Streptococcaceae</taxon>
        <taxon>Lactococcus</taxon>
    </lineage>
</organism>
<gene>
    <name evidence="3" type="ORF">AALM99_07995</name>
</gene>
<evidence type="ECO:0000313" key="4">
    <source>
        <dbReference type="Proteomes" id="UP001565242"/>
    </source>
</evidence>
<comment type="caution">
    <text evidence="3">The sequence shown here is derived from an EMBL/GenBank/DDBJ whole genome shotgun (WGS) entry which is preliminary data.</text>
</comment>
<feature type="domain" description="DUF4429" evidence="2">
    <location>
        <begin position="22"/>
        <end position="104"/>
    </location>
</feature>